<evidence type="ECO:0000313" key="9">
    <source>
        <dbReference type="EMBL" id="QDU29743.1"/>
    </source>
</evidence>
<keyword evidence="5 9" id="KW-0032">Aminotransferase</keyword>
<evidence type="ECO:0000256" key="3">
    <source>
        <dbReference type="ARBA" id="ARBA00011881"/>
    </source>
</evidence>
<evidence type="ECO:0000256" key="4">
    <source>
        <dbReference type="ARBA" id="ARBA00013049"/>
    </source>
</evidence>
<dbReference type="AlphaFoldDB" id="A0A517YHP2"/>
<sequence length="428" mass="45928">MSDAVRKHREFLFPAVAMYYQDPIELVRGEGNYVWDDTGKRYLDAFGGVLTVSIGHANPKVVEAIVAQVKQISHTSTLYASAPQSNLAEKLASIAPGDLKKSFFTSSGTEANETAMNAARVATGRLDIITLRHSYSGRSLQTLAGCGQSGWKKIPLPVAGIKHAHAPYCYRCPFGAKDSSNCSLECANDIEELIQTETGGEIAAFMAETIIGSGGFMVPPPGYFERAVGIARKYGGLFIADEVQTAWGRTGQHWWGIQHWDVKPDIMCSAKGMGNGTPVAMTIATPAVADKFPGITFATFGGNPISMAAARATIEVIEEQSLLENCKVVGAYLGERFQQLKEKHPLIGDARGLGMMQALELVKDRKTKEPAPQAVIAVFEEAKRRGVLLGKGGVWGNVIRTGLMLNAGKPQVDELVEAIDAGLTVAAK</sequence>
<dbReference type="RefSeq" id="WP_145094037.1">
    <property type="nucleotide sequence ID" value="NZ_CP036274.1"/>
</dbReference>
<dbReference type="InterPro" id="IPR015424">
    <property type="entry name" value="PyrdxlP-dep_Trfase"/>
</dbReference>
<dbReference type="PIRSF" id="PIRSF000521">
    <property type="entry name" value="Transaminase_4ab_Lys_Orn"/>
    <property type="match status" value="1"/>
</dbReference>
<evidence type="ECO:0000256" key="1">
    <source>
        <dbReference type="ARBA" id="ARBA00001933"/>
    </source>
</evidence>
<dbReference type="SUPFAM" id="SSF53383">
    <property type="entry name" value="PLP-dependent transferases"/>
    <property type="match status" value="1"/>
</dbReference>
<dbReference type="Proteomes" id="UP000315017">
    <property type="component" value="Chromosome"/>
</dbReference>
<keyword evidence="9" id="KW-0670">Pyruvate</keyword>
<evidence type="ECO:0000256" key="8">
    <source>
        <dbReference type="RuleBase" id="RU003560"/>
    </source>
</evidence>
<reference evidence="9 10" key="1">
    <citation type="submission" date="2019-02" db="EMBL/GenBank/DDBJ databases">
        <title>Deep-cultivation of Planctomycetes and their phenomic and genomic characterization uncovers novel biology.</title>
        <authorList>
            <person name="Wiegand S."/>
            <person name="Jogler M."/>
            <person name="Boedeker C."/>
            <person name="Pinto D."/>
            <person name="Vollmers J."/>
            <person name="Rivas-Marin E."/>
            <person name="Kohn T."/>
            <person name="Peeters S.H."/>
            <person name="Heuer A."/>
            <person name="Rast P."/>
            <person name="Oberbeckmann S."/>
            <person name="Bunk B."/>
            <person name="Jeske O."/>
            <person name="Meyerdierks A."/>
            <person name="Storesund J.E."/>
            <person name="Kallscheuer N."/>
            <person name="Luecker S."/>
            <person name="Lage O.M."/>
            <person name="Pohl T."/>
            <person name="Merkel B.J."/>
            <person name="Hornburger P."/>
            <person name="Mueller R.-W."/>
            <person name="Bruemmer F."/>
            <person name="Labrenz M."/>
            <person name="Spormann A.M."/>
            <person name="Op den Camp H."/>
            <person name="Overmann J."/>
            <person name="Amann R."/>
            <person name="Jetten M.S.M."/>
            <person name="Mascher T."/>
            <person name="Medema M.H."/>
            <person name="Devos D.P."/>
            <person name="Kaster A.-K."/>
            <person name="Ovreas L."/>
            <person name="Rohde M."/>
            <person name="Galperin M.Y."/>
            <person name="Jogler C."/>
        </authorList>
    </citation>
    <scope>NUCLEOTIDE SEQUENCE [LARGE SCALE GENOMIC DNA]</scope>
    <source>
        <strain evidence="9 10">ETA_A8</strain>
    </source>
</reference>
<dbReference type="GO" id="GO:0008453">
    <property type="term" value="F:alanine-glyoxylate transaminase activity"/>
    <property type="evidence" value="ECO:0007669"/>
    <property type="project" value="UniProtKB-EC"/>
</dbReference>
<comment type="similarity">
    <text evidence="2 8">Belongs to the class-III pyridoxal-phosphate-dependent aminotransferase family.</text>
</comment>
<comment type="subunit">
    <text evidence="3">Homotetramer.</text>
</comment>
<dbReference type="EC" id="2.6.1.44" evidence="4"/>
<evidence type="ECO:0000256" key="7">
    <source>
        <dbReference type="ARBA" id="ARBA00022898"/>
    </source>
</evidence>
<evidence type="ECO:0000256" key="5">
    <source>
        <dbReference type="ARBA" id="ARBA00022576"/>
    </source>
</evidence>
<keyword evidence="7 8" id="KW-0663">Pyridoxal phosphate</keyword>
<dbReference type="Pfam" id="PF00202">
    <property type="entry name" value="Aminotran_3"/>
    <property type="match status" value="1"/>
</dbReference>
<dbReference type="Gene3D" id="3.40.640.10">
    <property type="entry name" value="Type I PLP-dependent aspartate aminotransferase-like (Major domain)"/>
    <property type="match status" value="1"/>
</dbReference>
<dbReference type="Gene3D" id="3.90.1150.10">
    <property type="entry name" value="Aspartate Aminotransferase, domain 1"/>
    <property type="match status" value="1"/>
</dbReference>
<dbReference type="InterPro" id="IPR005814">
    <property type="entry name" value="Aminotrans_3"/>
</dbReference>
<proteinExistence type="inferred from homology"/>
<evidence type="ECO:0000256" key="6">
    <source>
        <dbReference type="ARBA" id="ARBA00022679"/>
    </source>
</evidence>
<protein>
    <recommendedName>
        <fullName evidence="4">alanine--glyoxylate transaminase</fullName>
        <ecNumber evidence="4">2.6.1.44</ecNumber>
    </recommendedName>
</protein>
<dbReference type="EMBL" id="CP036274">
    <property type="protein sequence ID" value="QDU29743.1"/>
    <property type="molecule type" value="Genomic_DNA"/>
</dbReference>
<organism evidence="9 10">
    <name type="scientific">Anatilimnocola aggregata</name>
    <dbReference type="NCBI Taxonomy" id="2528021"/>
    <lineage>
        <taxon>Bacteria</taxon>
        <taxon>Pseudomonadati</taxon>
        <taxon>Planctomycetota</taxon>
        <taxon>Planctomycetia</taxon>
        <taxon>Pirellulales</taxon>
        <taxon>Pirellulaceae</taxon>
        <taxon>Anatilimnocola</taxon>
    </lineage>
</organism>
<evidence type="ECO:0000313" key="10">
    <source>
        <dbReference type="Proteomes" id="UP000315017"/>
    </source>
</evidence>
<dbReference type="KEGG" id="aagg:ETAA8_48580"/>
<evidence type="ECO:0000256" key="2">
    <source>
        <dbReference type="ARBA" id="ARBA00008954"/>
    </source>
</evidence>
<dbReference type="InterPro" id="IPR015421">
    <property type="entry name" value="PyrdxlP-dep_Trfase_major"/>
</dbReference>
<dbReference type="GO" id="GO:0030170">
    <property type="term" value="F:pyridoxal phosphate binding"/>
    <property type="evidence" value="ECO:0007669"/>
    <property type="project" value="InterPro"/>
</dbReference>
<accession>A0A517YHP2</accession>
<dbReference type="PANTHER" id="PTHR45688:SF3">
    <property type="entry name" value="ALANINE--GLYOXYLATE AMINOTRANSFERASE 2, MITOCHONDRIAL"/>
    <property type="match status" value="1"/>
</dbReference>
<keyword evidence="6 9" id="KW-0808">Transferase</keyword>
<gene>
    <name evidence="9" type="primary">tpa</name>
    <name evidence="9" type="ORF">ETAA8_48580</name>
</gene>
<dbReference type="PANTHER" id="PTHR45688">
    <property type="match status" value="1"/>
</dbReference>
<dbReference type="CDD" id="cd00610">
    <property type="entry name" value="OAT_like"/>
    <property type="match status" value="1"/>
</dbReference>
<comment type="cofactor">
    <cofactor evidence="1">
        <name>pyridoxal 5'-phosphate</name>
        <dbReference type="ChEBI" id="CHEBI:597326"/>
    </cofactor>
</comment>
<dbReference type="InterPro" id="IPR015422">
    <property type="entry name" value="PyrdxlP-dep_Trfase_small"/>
</dbReference>
<name>A0A517YHP2_9BACT</name>
<dbReference type="OrthoDB" id="9816013at2"/>
<keyword evidence="10" id="KW-1185">Reference proteome</keyword>
<dbReference type="FunFam" id="3.40.640.10:FF:000004">
    <property type="entry name" value="Acetylornithine aminotransferase"/>
    <property type="match status" value="1"/>
</dbReference>